<dbReference type="Proteomes" id="UP000176294">
    <property type="component" value="Unassembled WGS sequence"/>
</dbReference>
<evidence type="ECO:0000259" key="1">
    <source>
        <dbReference type="Pfam" id="PF13340"/>
    </source>
</evidence>
<comment type="caution">
    <text evidence="2">The sequence shown here is derived from an EMBL/GenBank/DDBJ whole genome shotgun (WGS) entry which is preliminary data.</text>
</comment>
<dbReference type="PANTHER" id="PTHR30007">
    <property type="entry name" value="PHP DOMAIN PROTEIN"/>
    <property type="match status" value="1"/>
</dbReference>
<sequence length="75" mass="9011">MYETDLTDFQWHVMQNALPVARRRKYSLRLILNALLYLTKSGCQWRLLPHDFPPYPICFYFSSTLVKAMPFRARL</sequence>
<reference evidence="2 3" key="1">
    <citation type="submission" date="2016-08" db="EMBL/GenBank/DDBJ databases">
        <title>Hymenobacter coccineus sp. nov., Hymenobacter lapidarius sp. nov. and Hymenobacter glacialis sp. nov., isolated from Antarctic soil.</title>
        <authorList>
            <person name="Sedlacek I."/>
            <person name="Kralova S."/>
            <person name="Kyrova K."/>
            <person name="Maslanova I."/>
            <person name="Stankova E."/>
            <person name="Vrbovska V."/>
            <person name="Nemec M."/>
            <person name="Bartak M."/>
            <person name="Svec P."/>
            <person name="Busse H.-J."/>
            <person name="Pantucek R."/>
        </authorList>
    </citation>
    <scope>NUCLEOTIDE SEQUENCE [LARGE SCALE GENOMIC DNA]</scope>
    <source>
        <strain evidence="2 3">CCM 8643</strain>
    </source>
</reference>
<dbReference type="STRING" id="1908237.BEN47_19890"/>
<evidence type="ECO:0000313" key="2">
    <source>
        <dbReference type="EMBL" id="OGX88829.1"/>
    </source>
</evidence>
<organism evidence="2 3">
    <name type="scientific">Hymenobacter lapidarius</name>
    <dbReference type="NCBI Taxonomy" id="1908237"/>
    <lineage>
        <taxon>Bacteria</taxon>
        <taxon>Pseudomonadati</taxon>
        <taxon>Bacteroidota</taxon>
        <taxon>Cytophagia</taxon>
        <taxon>Cytophagales</taxon>
        <taxon>Hymenobacteraceae</taxon>
        <taxon>Hymenobacter</taxon>
    </lineage>
</organism>
<dbReference type="EMBL" id="MDZB01000050">
    <property type="protein sequence ID" value="OGX88829.1"/>
    <property type="molecule type" value="Genomic_DNA"/>
</dbReference>
<dbReference type="Pfam" id="PF13340">
    <property type="entry name" value="DUF4096"/>
    <property type="match status" value="1"/>
</dbReference>
<name>A0A1G1TD77_9BACT</name>
<proteinExistence type="predicted"/>
<accession>A0A1G1TD77</accession>
<evidence type="ECO:0000313" key="3">
    <source>
        <dbReference type="Proteomes" id="UP000176294"/>
    </source>
</evidence>
<dbReference type="PANTHER" id="PTHR30007:SF0">
    <property type="entry name" value="TRANSPOSASE"/>
    <property type="match status" value="1"/>
</dbReference>
<keyword evidence="3" id="KW-1185">Reference proteome</keyword>
<feature type="domain" description="Insertion element IS402-like" evidence="1">
    <location>
        <begin position="6"/>
        <end position="61"/>
    </location>
</feature>
<protein>
    <submittedName>
        <fullName evidence="2">Transposase</fullName>
    </submittedName>
</protein>
<gene>
    <name evidence="2" type="ORF">BEN47_19890</name>
</gene>
<dbReference type="AlphaFoldDB" id="A0A1G1TD77"/>
<dbReference type="OrthoDB" id="1270539at2"/>
<dbReference type="RefSeq" id="WP_070724616.1">
    <property type="nucleotide sequence ID" value="NZ_MDZB01000050.1"/>
</dbReference>
<dbReference type="InterPro" id="IPR025161">
    <property type="entry name" value="IS402-like_dom"/>
</dbReference>